<proteinExistence type="predicted"/>
<dbReference type="CDD" id="cd16913">
    <property type="entry name" value="YkuD_like"/>
    <property type="match status" value="1"/>
</dbReference>
<gene>
    <name evidence="8" type="ORF">UX31_C0029G0008</name>
</gene>
<dbReference type="GO" id="GO:0008360">
    <property type="term" value="P:regulation of cell shape"/>
    <property type="evidence" value="ECO:0007669"/>
    <property type="project" value="UniProtKB-UniRule"/>
</dbReference>
<evidence type="ECO:0000256" key="4">
    <source>
        <dbReference type="ARBA" id="ARBA00022984"/>
    </source>
</evidence>
<dbReference type="GO" id="GO:0018104">
    <property type="term" value="P:peptidoglycan-protein cross-linking"/>
    <property type="evidence" value="ECO:0007669"/>
    <property type="project" value="TreeGrafter"/>
</dbReference>
<sequence length="213" mass="23464">MLLLIGATALAIGVLRVSFLSLAKSQSFAGCPGNLSQIGFDPTQTVAIWANQPIPPLLALAESPLVDKRILGATLEEKWIEVDLSDQKLIAHQGNSIFLESLISSGLFGKTPPGEYRIWYKIRATKMEGGTRGTNTYYYLPNVPYTMFFNGDIGVHGTYWHQNFGQPMSHGCVNAPTPIAEKLFYWADPQLPEGKWAIRSSETNPGTRVVVHE</sequence>
<dbReference type="Pfam" id="PF03734">
    <property type="entry name" value="YkuD"/>
    <property type="match status" value="1"/>
</dbReference>
<dbReference type="InterPro" id="IPR050979">
    <property type="entry name" value="LD-transpeptidase"/>
</dbReference>
<evidence type="ECO:0000256" key="2">
    <source>
        <dbReference type="ARBA" id="ARBA00022679"/>
    </source>
</evidence>
<comment type="caution">
    <text evidence="8">The sequence shown here is derived from an EMBL/GenBank/DDBJ whole genome shotgun (WGS) entry which is preliminary data.</text>
</comment>
<dbReference type="PROSITE" id="PS52029">
    <property type="entry name" value="LD_TPASE"/>
    <property type="match status" value="1"/>
</dbReference>
<accession>A0A0G1NJK3</accession>
<dbReference type="InterPro" id="IPR005490">
    <property type="entry name" value="LD_TPept_cat_dom"/>
</dbReference>
<comment type="pathway">
    <text evidence="1 6">Cell wall biogenesis; peptidoglycan biosynthesis.</text>
</comment>
<dbReference type="SUPFAM" id="SSF141523">
    <property type="entry name" value="L,D-transpeptidase catalytic domain-like"/>
    <property type="match status" value="1"/>
</dbReference>
<keyword evidence="5 6" id="KW-0961">Cell wall biogenesis/degradation</keyword>
<dbReference type="AlphaFoldDB" id="A0A0G1NJK3"/>
<evidence type="ECO:0000256" key="3">
    <source>
        <dbReference type="ARBA" id="ARBA00022960"/>
    </source>
</evidence>
<dbReference type="GO" id="GO:0016740">
    <property type="term" value="F:transferase activity"/>
    <property type="evidence" value="ECO:0007669"/>
    <property type="project" value="UniProtKB-KW"/>
</dbReference>
<evidence type="ECO:0000256" key="1">
    <source>
        <dbReference type="ARBA" id="ARBA00004752"/>
    </source>
</evidence>
<dbReference type="GO" id="GO:0005576">
    <property type="term" value="C:extracellular region"/>
    <property type="evidence" value="ECO:0007669"/>
    <property type="project" value="TreeGrafter"/>
</dbReference>
<keyword evidence="2" id="KW-0808">Transferase</keyword>
<protein>
    <recommendedName>
        <fullName evidence="7">L,D-TPase catalytic domain-containing protein</fullName>
    </recommendedName>
</protein>
<dbReference type="GO" id="GO:0071972">
    <property type="term" value="F:peptidoglycan L,D-transpeptidase activity"/>
    <property type="evidence" value="ECO:0007669"/>
    <property type="project" value="TreeGrafter"/>
</dbReference>
<dbReference type="UniPathway" id="UPA00219"/>
<evidence type="ECO:0000259" key="7">
    <source>
        <dbReference type="PROSITE" id="PS52029"/>
    </source>
</evidence>
<dbReference type="GO" id="GO:0071555">
    <property type="term" value="P:cell wall organization"/>
    <property type="evidence" value="ECO:0007669"/>
    <property type="project" value="UniProtKB-UniRule"/>
</dbReference>
<dbReference type="PANTHER" id="PTHR30582:SF2">
    <property type="entry name" value="L,D-TRANSPEPTIDASE YCIB-RELATED"/>
    <property type="match status" value="1"/>
</dbReference>
<dbReference type="EMBL" id="LCLS01000029">
    <property type="protein sequence ID" value="KKU20754.1"/>
    <property type="molecule type" value="Genomic_DNA"/>
</dbReference>
<feature type="active site" description="Proton donor/acceptor" evidence="6">
    <location>
        <position position="156"/>
    </location>
</feature>
<evidence type="ECO:0000313" key="9">
    <source>
        <dbReference type="Proteomes" id="UP000034107"/>
    </source>
</evidence>
<keyword evidence="3 6" id="KW-0133">Cell shape</keyword>
<feature type="domain" description="L,D-TPase catalytic" evidence="7">
    <location>
        <begin position="78"/>
        <end position="212"/>
    </location>
</feature>
<keyword evidence="4 6" id="KW-0573">Peptidoglycan synthesis</keyword>
<evidence type="ECO:0000313" key="8">
    <source>
        <dbReference type="EMBL" id="KKU20754.1"/>
    </source>
</evidence>
<dbReference type="PANTHER" id="PTHR30582">
    <property type="entry name" value="L,D-TRANSPEPTIDASE"/>
    <property type="match status" value="1"/>
</dbReference>
<dbReference type="InterPro" id="IPR038063">
    <property type="entry name" value="Transpep_catalytic_dom"/>
</dbReference>
<reference evidence="8 9" key="1">
    <citation type="journal article" date="2015" name="Nature">
        <title>rRNA introns, odd ribosomes, and small enigmatic genomes across a large radiation of phyla.</title>
        <authorList>
            <person name="Brown C.T."/>
            <person name="Hug L.A."/>
            <person name="Thomas B.C."/>
            <person name="Sharon I."/>
            <person name="Castelle C.J."/>
            <person name="Singh A."/>
            <person name="Wilkins M.J."/>
            <person name="Williams K.H."/>
            <person name="Banfield J.F."/>
        </authorList>
    </citation>
    <scope>NUCLEOTIDE SEQUENCE [LARGE SCALE GENOMIC DNA]</scope>
</reference>
<evidence type="ECO:0000256" key="5">
    <source>
        <dbReference type="ARBA" id="ARBA00023316"/>
    </source>
</evidence>
<dbReference type="Gene3D" id="2.40.440.10">
    <property type="entry name" value="L,D-transpeptidase catalytic domain-like"/>
    <property type="match status" value="1"/>
</dbReference>
<feature type="active site" description="Nucleophile" evidence="6">
    <location>
        <position position="172"/>
    </location>
</feature>
<organism evidence="8 9">
    <name type="scientific">Candidatus Nomurabacteria bacterium GW2011_GWA1_46_11</name>
    <dbReference type="NCBI Taxonomy" id="1618732"/>
    <lineage>
        <taxon>Bacteria</taxon>
        <taxon>Candidatus Nomuraibacteriota</taxon>
    </lineage>
</organism>
<name>A0A0G1NJK3_9BACT</name>
<evidence type="ECO:0000256" key="6">
    <source>
        <dbReference type="PROSITE-ProRule" id="PRU01373"/>
    </source>
</evidence>
<dbReference type="Proteomes" id="UP000034107">
    <property type="component" value="Unassembled WGS sequence"/>
</dbReference>